<dbReference type="Proteomes" id="UP000432089">
    <property type="component" value="Unassembled WGS sequence"/>
</dbReference>
<keyword evidence="2" id="KW-1185">Reference proteome</keyword>
<name>A0A7V7PL32_9HYPH</name>
<evidence type="ECO:0000313" key="1">
    <source>
        <dbReference type="EMBL" id="KAB0676737.1"/>
    </source>
</evidence>
<organism evidence="1 2">
    <name type="scientific">Plantimonas leprariae</name>
    <dbReference type="NCBI Taxonomy" id="2615207"/>
    <lineage>
        <taxon>Bacteria</taxon>
        <taxon>Pseudomonadati</taxon>
        <taxon>Pseudomonadota</taxon>
        <taxon>Alphaproteobacteria</taxon>
        <taxon>Hyphomicrobiales</taxon>
        <taxon>Aurantimonadaceae</taxon>
        <taxon>Plantimonas</taxon>
    </lineage>
</organism>
<dbReference type="PANTHER" id="PTHR43581:SF3">
    <property type="entry name" value="AAA+ ATPASE DOMAIN-CONTAINING PROTEIN"/>
    <property type="match status" value="1"/>
</dbReference>
<dbReference type="EMBL" id="VZDO01000021">
    <property type="protein sequence ID" value="KAB0676737.1"/>
    <property type="molecule type" value="Genomic_DNA"/>
</dbReference>
<sequence length="596" mass="66966">MMRFDFFKITNYRNVIDSGWIDVSQITAFVGQNEAGKSNLFEALHCLNPIVPGAKYNLDEDWPVDHWEGRKDGRGKVVANAQFALNADEIQSLWNYAAVDAAGEREPFVLPQSCNIVVWRGYGYQTRFKVHDFPEGTIDEDRAIEWAKANVPKFVYIHDYEMSGAQVELDDLQKRLVRAGDRHELSNEDQTILIILELANIDLDDFVEKGTTSEGRTNRSYDKRSASRYLTKQFGDLWQQKDVRFEIEIDGPTLNIFAEDDAIGMPVRLHRRSTGFRWYVSFAWKFTHATKGEYANCVLLLEEPGIHLHFSGQQDLLRVFERLSARNTIMYTTHLASMVDPANPERVRIVESRDHHLAITKGIVSAQRAPMAVIEQSLGLTGDQSGLLGNRQVMIVEGGDDAVILHKLSGLLKAEGKDALSESIYLWPAHGAQKTPMYAGFAIGQKWDAGVLLDTDEAGNAAKKKIDELYVSKLAEASGLKFRTLMLGKAAGSKKVDFAIEDLMGDDFYRECVNATFGLAIKPEDLPVDGSTMITKRVEVVLKERHGHVELDKRRVMGEMLRRFDSWKKTSDLPRGAAVSAGKLFKAINEAFALAT</sequence>
<dbReference type="InterPro" id="IPR027417">
    <property type="entry name" value="P-loop_NTPase"/>
</dbReference>
<reference evidence="1 2" key="1">
    <citation type="submission" date="2019-09" db="EMBL/GenBank/DDBJ databases">
        <title>YIM 132180 draft genome.</title>
        <authorList>
            <person name="Zhang K."/>
        </authorList>
    </citation>
    <scope>NUCLEOTIDE SEQUENCE [LARGE SCALE GENOMIC DNA]</scope>
    <source>
        <strain evidence="1 2">YIM 132180</strain>
    </source>
</reference>
<dbReference type="Gene3D" id="3.40.50.300">
    <property type="entry name" value="P-loop containing nucleotide triphosphate hydrolases"/>
    <property type="match status" value="1"/>
</dbReference>
<dbReference type="PANTHER" id="PTHR43581">
    <property type="entry name" value="ATP/GTP PHOSPHATASE"/>
    <property type="match status" value="1"/>
</dbReference>
<evidence type="ECO:0000313" key="2">
    <source>
        <dbReference type="Proteomes" id="UP000432089"/>
    </source>
</evidence>
<gene>
    <name evidence="1" type="ORF">F6X38_20695</name>
</gene>
<evidence type="ECO:0008006" key="3">
    <source>
        <dbReference type="Google" id="ProtNLM"/>
    </source>
</evidence>
<accession>A0A7V7PL32</accession>
<protein>
    <recommendedName>
        <fullName evidence="3">AAA domain-containing protein</fullName>
    </recommendedName>
</protein>
<dbReference type="InterPro" id="IPR051396">
    <property type="entry name" value="Bact_Antivir_Def_Nuclease"/>
</dbReference>
<proteinExistence type="predicted"/>
<comment type="caution">
    <text evidence="1">The sequence shown here is derived from an EMBL/GenBank/DDBJ whole genome shotgun (WGS) entry which is preliminary data.</text>
</comment>
<dbReference type="AlphaFoldDB" id="A0A7V7PL32"/>
<dbReference type="SUPFAM" id="SSF52540">
    <property type="entry name" value="P-loop containing nucleoside triphosphate hydrolases"/>
    <property type="match status" value="1"/>
</dbReference>